<dbReference type="OrthoDB" id="10330053at2759"/>
<accession>A0A8S1YBY7</accession>
<keyword evidence="1" id="KW-1133">Transmembrane helix</keyword>
<organism evidence="2 3">
    <name type="scientific">Paramecium octaurelia</name>
    <dbReference type="NCBI Taxonomy" id="43137"/>
    <lineage>
        <taxon>Eukaryota</taxon>
        <taxon>Sar</taxon>
        <taxon>Alveolata</taxon>
        <taxon>Ciliophora</taxon>
        <taxon>Intramacronucleata</taxon>
        <taxon>Oligohymenophorea</taxon>
        <taxon>Peniculida</taxon>
        <taxon>Parameciidae</taxon>
        <taxon>Paramecium</taxon>
    </lineage>
</organism>
<feature type="transmembrane region" description="Helical" evidence="1">
    <location>
        <begin position="25"/>
        <end position="44"/>
    </location>
</feature>
<dbReference type="AlphaFoldDB" id="A0A8S1YBY7"/>
<protein>
    <submittedName>
        <fullName evidence="2">Uncharacterized protein</fullName>
    </submittedName>
</protein>
<dbReference type="Proteomes" id="UP000683925">
    <property type="component" value="Unassembled WGS sequence"/>
</dbReference>
<gene>
    <name evidence="2" type="ORF">POCTA_138.1.T1560059</name>
</gene>
<keyword evidence="3" id="KW-1185">Reference proteome</keyword>
<sequence length="264" mass="30621">MLSQVTALLYVYYKNLDVEQNKERFIYYCIVIGFLNFLGFFLNTFEQLPKTSKNSFRIVVELAFPILGLVPIVTYFINYLEFFSVISMLTMISLITIWVIECMLYYLLSEKGIQSMLSLFITTNALLIFGDIALTGSSSISTLFDYSSINLLVLCAQFSWSGDSSVNKPNSLFNIISRQDCFRLIVYFLMFIILNNIIRTIKENPNAISPTVAIFIPYIWAAANFNKRKYKSAFGLFMLTIFIYFPMEIQIKYHQQRLEQAIQL</sequence>
<feature type="transmembrane region" description="Helical" evidence="1">
    <location>
        <begin position="56"/>
        <end position="77"/>
    </location>
</feature>
<proteinExistence type="predicted"/>
<evidence type="ECO:0000313" key="3">
    <source>
        <dbReference type="Proteomes" id="UP000683925"/>
    </source>
</evidence>
<evidence type="ECO:0000313" key="2">
    <source>
        <dbReference type="EMBL" id="CAD8211996.1"/>
    </source>
</evidence>
<keyword evidence="1" id="KW-0812">Transmembrane</keyword>
<name>A0A8S1YBY7_PAROT</name>
<dbReference type="EMBL" id="CAJJDP010000158">
    <property type="protein sequence ID" value="CAD8211996.1"/>
    <property type="molecule type" value="Genomic_DNA"/>
</dbReference>
<feature type="transmembrane region" description="Helical" evidence="1">
    <location>
        <begin position="207"/>
        <end position="223"/>
    </location>
</feature>
<feature type="transmembrane region" description="Helical" evidence="1">
    <location>
        <begin position="230"/>
        <end position="247"/>
    </location>
</feature>
<reference evidence="2" key="1">
    <citation type="submission" date="2021-01" db="EMBL/GenBank/DDBJ databases">
        <authorList>
            <consortium name="Genoscope - CEA"/>
            <person name="William W."/>
        </authorList>
    </citation>
    <scope>NUCLEOTIDE SEQUENCE</scope>
</reference>
<dbReference type="OMA" id="FNIISRQ"/>
<feature type="transmembrane region" description="Helical" evidence="1">
    <location>
        <begin position="181"/>
        <end position="201"/>
    </location>
</feature>
<feature type="transmembrane region" description="Helical" evidence="1">
    <location>
        <begin position="83"/>
        <end position="108"/>
    </location>
</feature>
<keyword evidence="1" id="KW-0472">Membrane</keyword>
<comment type="caution">
    <text evidence="2">The sequence shown here is derived from an EMBL/GenBank/DDBJ whole genome shotgun (WGS) entry which is preliminary data.</text>
</comment>
<evidence type="ECO:0000256" key="1">
    <source>
        <dbReference type="SAM" id="Phobius"/>
    </source>
</evidence>